<dbReference type="FunCoup" id="A0A151ZAJ8">
    <property type="interactions" value="129"/>
</dbReference>
<evidence type="ECO:0008006" key="3">
    <source>
        <dbReference type="Google" id="ProtNLM"/>
    </source>
</evidence>
<dbReference type="Proteomes" id="UP000076078">
    <property type="component" value="Unassembled WGS sequence"/>
</dbReference>
<dbReference type="GO" id="GO:0005794">
    <property type="term" value="C:Golgi apparatus"/>
    <property type="evidence" value="ECO:0007669"/>
    <property type="project" value="TreeGrafter"/>
</dbReference>
<comment type="caution">
    <text evidence="1">The sequence shown here is derived from an EMBL/GenBank/DDBJ whole genome shotgun (WGS) entry which is preliminary data.</text>
</comment>
<dbReference type="EMBL" id="LODT01000035">
    <property type="protein sequence ID" value="KYQ90970.1"/>
    <property type="molecule type" value="Genomic_DNA"/>
</dbReference>
<dbReference type="PANTHER" id="PTHR10468:SF0">
    <property type="entry name" value="ALPHA-1,3-MANNOSYL-GLYCOPROTEIN 2-BETA-N-ACETYLGLUCOSAMINYLTRANSFERASE"/>
    <property type="match status" value="1"/>
</dbReference>
<name>A0A151ZAJ8_TIELA</name>
<dbReference type="GO" id="GO:0003827">
    <property type="term" value="F:alpha-1,3-mannosylglycoprotein 2-beta-N-acetylglucosaminyltransferase activity"/>
    <property type="evidence" value="ECO:0007669"/>
    <property type="project" value="TreeGrafter"/>
</dbReference>
<evidence type="ECO:0000313" key="1">
    <source>
        <dbReference type="EMBL" id="KYQ90970.1"/>
    </source>
</evidence>
<dbReference type="OMA" id="GSQSPRC"/>
<gene>
    <name evidence="1" type="ORF">DLAC_07857</name>
</gene>
<organism evidence="1 2">
    <name type="scientific">Tieghemostelium lacteum</name>
    <name type="common">Slime mold</name>
    <name type="synonym">Dictyostelium lacteum</name>
    <dbReference type="NCBI Taxonomy" id="361077"/>
    <lineage>
        <taxon>Eukaryota</taxon>
        <taxon>Amoebozoa</taxon>
        <taxon>Evosea</taxon>
        <taxon>Eumycetozoa</taxon>
        <taxon>Dictyostelia</taxon>
        <taxon>Dictyosteliales</taxon>
        <taxon>Raperosteliaceae</taxon>
        <taxon>Tieghemostelium</taxon>
    </lineage>
</organism>
<dbReference type="PANTHER" id="PTHR10468">
    <property type="entry name" value="PROTEIN O-LINKED-MANNOSE BETA-1,2-N-ACETYLGLUCOSAMINYLTRANSFERASE 1/ALPHA-1,3-MANNOSYL-GLYCOPROTEIN 2-BETA-N-ACETYLGLUCOSAMINYLTRANSFERASE"/>
    <property type="match status" value="1"/>
</dbReference>
<accession>A0A151ZAJ8</accession>
<evidence type="ECO:0000313" key="2">
    <source>
        <dbReference type="Proteomes" id="UP000076078"/>
    </source>
</evidence>
<protein>
    <recommendedName>
        <fullName evidence="3">Glycosyltransferase</fullName>
    </recommendedName>
</protein>
<proteinExistence type="predicted"/>
<dbReference type="InParanoid" id="A0A151ZAJ8"/>
<dbReference type="OrthoDB" id="14586at2759"/>
<sequence length="400" mass="46266">MAFKRVEDFKLSLDSLIKANYSQDYHLVITQSISLGDRSHYIKLHDFINNVDIKNKFKSITHIETESKSSLPFGNAYHAFKNMVRGMVYVWEKFSALDSLIIIEEDIVVSEDIFEFFEKSRNIINQDPSNSIRLATSAYFLHTTHSYYDWRLDKPIKRKTIRNELSLSLLNPKQIDQVKLQGEIEFKVLAWMLHKSIAKTIIDDFNQQIQPWVLENGENIIENKPFTPKPEILKNNCDCWNHDRYLELRFRDFYFLGSQSPRCNHVPSGGVGLSHPGEDYGFPLNENYTSSDEFYIGVVNDGEKGIWGLVKEYLPDVECPNRIDCNHFSTGNKCGSIYNSTCLNIWNLECIPCSGRKVETFQPICNEKFPQCCDGVCNATSPFFINIPTLFKDNSVQQKK</sequence>
<reference evidence="1 2" key="1">
    <citation type="submission" date="2015-12" db="EMBL/GenBank/DDBJ databases">
        <title>Dictyostelia acquired genes for synthesis and detection of signals that induce cell-type specialization by lateral gene transfer from prokaryotes.</title>
        <authorList>
            <person name="Gloeckner G."/>
            <person name="Schaap P."/>
        </authorList>
    </citation>
    <scope>NUCLEOTIDE SEQUENCE [LARGE SCALE GENOMIC DNA]</scope>
    <source>
        <strain evidence="1 2">TK</strain>
    </source>
</reference>
<keyword evidence="2" id="KW-1185">Reference proteome</keyword>
<dbReference type="InterPro" id="IPR029044">
    <property type="entry name" value="Nucleotide-diphossugar_trans"/>
</dbReference>
<dbReference type="AlphaFoldDB" id="A0A151ZAJ8"/>
<dbReference type="InterPro" id="IPR052261">
    <property type="entry name" value="Glycosyltransferase_13"/>
</dbReference>
<dbReference type="Gene3D" id="3.90.550.10">
    <property type="entry name" value="Spore Coat Polysaccharide Biosynthesis Protein SpsA, Chain A"/>
    <property type="match status" value="1"/>
</dbReference>